<evidence type="ECO:0000259" key="14">
    <source>
        <dbReference type="PROSITE" id="PS50865"/>
    </source>
</evidence>
<organism evidence="15 16">
    <name type="scientific">Denticeps clupeoides</name>
    <name type="common">denticle herring</name>
    <dbReference type="NCBI Taxonomy" id="299321"/>
    <lineage>
        <taxon>Eukaryota</taxon>
        <taxon>Metazoa</taxon>
        <taxon>Chordata</taxon>
        <taxon>Craniata</taxon>
        <taxon>Vertebrata</taxon>
        <taxon>Euteleostomi</taxon>
        <taxon>Actinopterygii</taxon>
        <taxon>Neopterygii</taxon>
        <taxon>Teleostei</taxon>
        <taxon>Clupei</taxon>
        <taxon>Clupeiformes</taxon>
        <taxon>Denticipitoidei</taxon>
        <taxon>Denticipitidae</taxon>
        <taxon>Denticeps</taxon>
    </lineage>
</organism>
<feature type="domain" description="MYND-type" evidence="14">
    <location>
        <begin position="353"/>
        <end position="390"/>
    </location>
</feature>
<dbReference type="PROSITE" id="PS50088">
    <property type="entry name" value="ANK_REPEAT"/>
    <property type="match status" value="2"/>
</dbReference>
<evidence type="ECO:0000256" key="4">
    <source>
        <dbReference type="ARBA" id="ARBA00022771"/>
    </source>
</evidence>
<dbReference type="GeneTree" id="ENSGT00390000016820"/>
<evidence type="ECO:0000256" key="13">
    <source>
        <dbReference type="SAM" id="MobiDB-lite"/>
    </source>
</evidence>
<evidence type="ECO:0000256" key="2">
    <source>
        <dbReference type="ARBA" id="ARBA00022723"/>
    </source>
</evidence>
<dbReference type="Proteomes" id="UP000694580">
    <property type="component" value="Chromosome 5"/>
</dbReference>
<keyword evidence="2" id="KW-0479">Metal-binding</keyword>
<dbReference type="InterPro" id="IPR036770">
    <property type="entry name" value="Ankyrin_rpt-contain_sf"/>
</dbReference>
<keyword evidence="4 12" id="KW-0863">Zinc-finger</keyword>
<keyword evidence="5" id="KW-0862">Zinc</keyword>
<evidence type="ECO:0000313" key="15">
    <source>
        <dbReference type="Ensembl" id="ENSDCDP00010058674.1"/>
    </source>
</evidence>
<reference evidence="15 16" key="1">
    <citation type="submission" date="2020-06" db="EMBL/GenBank/DDBJ databases">
        <authorList>
            <consortium name="Wellcome Sanger Institute Data Sharing"/>
        </authorList>
    </citation>
    <scope>NUCLEOTIDE SEQUENCE [LARGE SCALE GENOMIC DNA]</scope>
</reference>
<evidence type="ECO:0000256" key="7">
    <source>
        <dbReference type="ARBA" id="ARBA00023069"/>
    </source>
</evidence>
<feature type="compositionally biased region" description="Polar residues" evidence="13">
    <location>
        <begin position="16"/>
        <end position="25"/>
    </location>
</feature>
<dbReference type="RefSeq" id="XP_028837253.1">
    <property type="nucleotide sequence ID" value="XM_028981420.1"/>
</dbReference>
<dbReference type="FunFam" id="1.25.40.20:FF:000182">
    <property type="entry name" value="Ankyrin repeat and MYND domain containing 2a"/>
    <property type="match status" value="1"/>
</dbReference>
<dbReference type="SUPFAM" id="SSF48403">
    <property type="entry name" value="Ankyrin repeat"/>
    <property type="match status" value="1"/>
</dbReference>
<keyword evidence="8" id="KW-0966">Cell projection</keyword>
<name>A0AAY4EMX3_9TELE</name>
<evidence type="ECO:0000256" key="6">
    <source>
        <dbReference type="ARBA" id="ARBA00023043"/>
    </source>
</evidence>
<dbReference type="PANTHER" id="PTHR24150:SF8">
    <property type="entry name" value="ANKYRIN REPEAT AND MYND DOMAIN-CONTAINING PROTEIN 2"/>
    <property type="match status" value="1"/>
</dbReference>
<feature type="region of interest" description="Disordered" evidence="13">
    <location>
        <begin position="401"/>
        <end position="466"/>
    </location>
</feature>
<keyword evidence="16" id="KW-1185">Reference proteome</keyword>
<evidence type="ECO:0000256" key="11">
    <source>
        <dbReference type="PROSITE-ProRule" id="PRU00023"/>
    </source>
</evidence>
<dbReference type="Ensembl" id="ENSDCDT00010069379.1">
    <property type="protein sequence ID" value="ENSDCDP00010058674.1"/>
    <property type="gene ID" value="ENSDCDG00010032953.1"/>
</dbReference>
<gene>
    <name evidence="15" type="primary">ankmy2a</name>
</gene>
<feature type="compositionally biased region" description="Basic and acidic residues" evidence="13">
    <location>
        <begin position="401"/>
        <end position="416"/>
    </location>
</feature>
<evidence type="ECO:0000256" key="3">
    <source>
        <dbReference type="ARBA" id="ARBA00022737"/>
    </source>
</evidence>
<dbReference type="SUPFAM" id="SSF144232">
    <property type="entry name" value="HIT/MYND zinc finger-like"/>
    <property type="match status" value="1"/>
</dbReference>
<keyword evidence="7" id="KW-0969">Cilium</keyword>
<dbReference type="PROSITE" id="PS01360">
    <property type="entry name" value="ZF_MYND_1"/>
    <property type="match status" value="1"/>
</dbReference>
<dbReference type="Gene3D" id="1.25.40.20">
    <property type="entry name" value="Ankyrin repeat-containing domain"/>
    <property type="match status" value="1"/>
</dbReference>
<evidence type="ECO:0000256" key="1">
    <source>
        <dbReference type="ARBA" id="ARBA00004138"/>
    </source>
</evidence>
<sequence length="466" mass="51397">MVRSRELLSAAAASSQGINPTSAPSPGQVRVGDMSAPKKGDLSDTEKELLNAISAGNVQEASRVLGCRDVRVNCLDEYGMTPLMHAAYKGKADMCRLLLQHGADVNCNKHEHGYTALMFAGLSGKTDITWMMLDAGAETDAVNSVGRTAAQMAAFVGQHDCVTVINNFFSRKKLDYYTKPQGLETEPKLPTKLSGPLHKIIMSTNLNPVKMVMLVMDNPLLVDTEALEKCRRVMELICEKCVKQQDMNEVLAMKMHYISCILQKCSTFLKDREDKLDGLIKCLLKGRDEDGFPVYQEKFIRECIRKFPYCDATLLQQLVRSIAPVEIGNDPTAISVLTQAITGQVGFMDAEFCTTCGEKGAEKRCSICKMVIYCNQACQKLHWFTHKKACKQLQEQREKHEAEAAKRREKQTKAEEAQSMEETVAAVENLSVEQSEEVSGSVATTPDNPDDPPASHLSPASSVTAD</sequence>
<dbReference type="InterPro" id="IPR002110">
    <property type="entry name" value="Ankyrin_rpt"/>
</dbReference>
<dbReference type="PROSITE" id="PS50297">
    <property type="entry name" value="ANK_REP_REGION"/>
    <property type="match status" value="2"/>
</dbReference>
<dbReference type="Gene3D" id="6.10.140.2220">
    <property type="match status" value="1"/>
</dbReference>
<dbReference type="InterPro" id="IPR002893">
    <property type="entry name" value="Znf_MYND"/>
</dbReference>
<feature type="repeat" description="ANK" evidence="11">
    <location>
        <begin position="112"/>
        <end position="144"/>
    </location>
</feature>
<dbReference type="InterPro" id="IPR052452">
    <property type="entry name" value="Ankyrin-MYND_dom_contain_2"/>
</dbReference>
<comment type="subcellular location">
    <subcellularLocation>
        <location evidence="1">Cell projection</location>
        <location evidence="1">Cilium</location>
    </subcellularLocation>
</comment>
<dbReference type="PROSITE" id="PS50865">
    <property type="entry name" value="ZF_MYND_2"/>
    <property type="match status" value="1"/>
</dbReference>
<feature type="region of interest" description="Disordered" evidence="13">
    <location>
        <begin position="12"/>
        <end position="43"/>
    </location>
</feature>
<evidence type="ECO:0000256" key="10">
    <source>
        <dbReference type="ARBA" id="ARBA00074097"/>
    </source>
</evidence>
<dbReference type="FunFam" id="6.10.140.2220:FF:000010">
    <property type="entry name" value="Ankyrin repeat and MYND domain-containing protein 2"/>
    <property type="match status" value="1"/>
</dbReference>
<dbReference type="SMART" id="SM00248">
    <property type="entry name" value="ANK"/>
    <property type="match status" value="3"/>
</dbReference>
<dbReference type="Pfam" id="PF01753">
    <property type="entry name" value="zf-MYND"/>
    <property type="match status" value="1"/>
</dbReference>
<dbReference type="Pfam" id="PF12796">
    <property type="entry name" value="Ank_2"/>
    <property type="match status" value="1"/>
</dbReference>
<dbReference type="PANTHER" id="PTHR24150">
    <property type="entry name" value="ANKYRIN REPEAT AND MYND DOMAIN-CONTAINING PROTEIN 2"/>
    <property type="match status" value="1"/>
</dbReference>
<dbReference type="GeneID" id="114790968"/>
<protein>
    <recommendedName>
        <fullName evidence="10">Ankyrin repeat and MYND domain-containing protein 2</fullName>
    </recommendedName>
</protein>
<dbReference type="GO" id="GO:0005929">
    <property type="term" value="C:cilium"/>
    <property type="evidence" value="ECO:0007669"/>
    <property type="project" value="UniProtKB-SubCell"/>
</dbReference>
<comment type="function">
    <text evidence="9">May be involved in the trafficking of signaling proteins to the cilia.</text>
</comment>
<evidence type="ECO:0000256" key="9">
    <source>
        <dbReference type="ARBA" id="ARBA00057691"/>
    </source>
</evidence>
<evidence type="ECO:0000256" key="12">
    <source>
        <dbReference type="PROSITE-ProRule" id="PRU00134"/>
    </source>
</evidence>
<keyword evidence="6 11" id="KW-0040">ANK repeat</keyword>
<evidence type="ECO:0000256" key="5">
    <source>
        <dbReference type="ARBA" id="ARBA00022833"/>
    </source>
</evidence>
<evidence type="ECO:0000256" key="8">
    <source>
        <dbReference type="ARBA" id="ARBA00023273"/>
    </source>
</evidence>
<dbReference type="GO" id="GO:0008270">
    <property type="term" value="F:zinc ion binding"/>
    <property type="evidence" value="ECO:0007669"/>
    <property type="project" value="UniProtKB-KW"/>
</dbReference>
<keyword evidence="3" id="KW-0677">Repeat</keyword>
<reference evidence="15" key="2">
    <citation type="submission" date="2025-08" db="UniProtKB">
        <authorList>
            <consortium name="Ensembl"/>
        </authorList>
    </citation>
    <scope>IDENTIFICATION</scope>
</reference>
<evidence type="ECO:0000313" key="16">
    <source>
        <dbReference type="Proteomes" id="UP000694580"/>
    </source>
</evidence>
<accession>A0AAY4EMX3</accession>
<reference evidence="15" key="3">
    <citation type="submission" date="2025-09" db="UniProtKB">
        <authorList>
            <consortium name="Ensembl"/>
        </authorList>
    </citation>
    <scope>IDENTIFICATION</scope>
</reference>
<proteinExistence type="predicted"/>
<feature type="repeat" description="ANK" evidence="11">
    <location>
        <begin position="78"/>
        <end position="110"/>
    </location>
</feature>
<dbReference type="AlphaFoldDB" id="A0AAY4EMX3"/>
<feature type="compositionally biased region" description="Low complexity" evidence="13">
    <location>
        <begin position="431"/>
        <end position="442"/>
    </location>
</feature>